<feature type="compositionally biased region" description="Basic residues" evidence="3">
    <location>
        <begin position="1258"/>
        <end position="1268"/>
    </location>
</feature>
<dbReference type="GO" id="GO:2000048">
    <property type="term" value="P:negative regulation of cell-cell adhesion mediated by cadherin"/>
    <property type="evidence" value="ECO:0007669"/>
    <property type="project" value="TreeGrafter"/>
</dbReference>
<feature type="region of interest" description="Disordered" evidence="3">
    <location>
        <begin position="1033"/>
        <end position="1121"/>
    </location>
</feature>
<organism evidence="6 7">
    <name type="scientific">Callorhinchus milii</name>
    <name type="common">Ghost shark</name>
    <dbReference type="NCBI Taxonomy" id="7868"/>
    <lineage>
        <taxon>Eukaryota</taxon>
        <taxon>Metazoa</taxon>
        <taxon>Chordata</taxon>
        <taxon>Craniata</taxon>
        <taxon>Vertebrata</taxon>
        <taxon>Chondrichthyes</taxon>
        <taxon>Holocephali</taxon>
        <taxon>Chimaeriformes</taxon>
        <taxon>Callorhinchidae</taxon>
        <taxon>Callorhinchus</taxon>
    </lineage>
</organism>
<feature type="compositionally biased region" description="Basic and acidic residues" evidence="3">
    <location>
        <begin position="1055"/>
        <end position="1067"/>
    </location>
</feature>
<feature type="region of interest" description="Disordered" evidence="3">
    <location>
        <begin position="312"/>
        <end position="410"/>
    </location>
</feature>
<feature type="compositionally biased region" description="Basic and acidic residues" evidence="3">
    <location>
        <begin position="340"/>
        <end position="358"/>
    </location>
</feature>
<keyword evidence="7" id="KW-1185">Reference proteome</keyword>
<reference evidence="6" key="4">
    <citation type="submission" date="2025-08" db="UniProtKB">
        <authorList>
            <consortium name="Ensembl"/>
        </authorList>
    </citation>
    <scope>IDENTIFICATION</scope>
</reference>
<evidence type="ECO:0000313" key="7">
    <source>
        <dbReference type="Proteomes" id="UP000314986"/>
    </source>
</evidence>
<feature type="region of interest" description="Disordered" evidence="3">
    <location>
        <begin position="864"/>
        <end position="904"/>
    </location>
</feature>
<reference evidence="7" key="2">
    <citation type="journal article" date="2007" name="PLoS Biol.">
        <title>Survey sequencing and comparative analysis of the elephant shark (Callorhinchus milii) genome.</title>
        <authorList>
            <person name="Venkatesh B."/>
            <person name="Kirkness E.F."/>
            <person name="Loh Y.H."/>
            <person name="Halpern A.L."/>
            <person name="Lee A.P."/>
            <person name="Johnson J."/>
            <person name="Dandona N."/>
            <person name="Viswanathan L.D."/>
            <person name="Tay A."/>
            <person name="Venter J.C."/>
            <person name="Strausberg R.L."/>
            <person name="Brenner S."/>
        </authorList>
    </citation>
    <scope>NUCLEOTIDE SEQUENCE [LARGE SCALE GENOMIC DNA]</scope>
</reference>
<feature type="compositionally biased region" description="Basic residues" evidence="3">
    <location>
        <begin position="1044"/>
        <end position="1054"/>
    </location>
</feature>
<feature type="compositionally biased region" description="Basic residues" evidence="3">
    <location>
        <begin position="501"/>
        <end position="519"/>
    </location>
</feature>
<reference evidence="6" key="5">
    <citation type="submission" date="2025-09" db="UniProtKB">
        <authorList>
            <consortium name="Ensembl"/>
        </authorList>
    </citation>
    <scope>IDENTIFICATION</scope>
</reference>
<dbReference type="GO" id="GO:0005634">
    <property type="term" value="C:nucleus"/>
    <property type="evidence" value="ECO:0007669"/>
    <property type="project" value="UniProtKB-SubCell"/>
</dbReference>
<dbReference type="GO" id="GO:0033629">
    <property type="term" value="P:negative regulation of cell adhesion mediated by integrin"/>
    <property type="evidence" value="ECO:0007669"/>
    <property type="project" value="TreeGrafter"/>
</dbReference>
<feature type="compositionally biased region" description="Basic and acidic residues" evidence="3">
    <location>
        <begin position="381"/>
        <end position="394"/>
    </location>
</feature>
<evidence type="ECO:0000256" key="2">
    <source>
        <dbReference type="ARBA" id="ARBA00023242"/>
    </source>
</evidence>
<feature type="compositionally biased region" description="Low complexity" evidence="3">
    <location>
        <begin position="562"/>
        <end position="571"/>
    </location>
</feature>
<evidence type="ECO:0000256" key="1">
    <source>
        <dbReference type="ARBA" id="ARBA00004123"/>
    </source>
</evidence>
<evidence type="ECO:0000313" key="6">
    <source>
        <dbReference type="Ensembl" id="ENSCMIP00000038702.1"/>
    </source>
</evidence>
<dbReference type="PANTHER" id="PTHR46946:SF1">
    <property type="entry name" value="NEURITE EXTENSION AND MIGRATION FACTOR"/>
    <property type="match status" value="1"/>
</dbReference>
<feature type="domain" description="DUF4683" evidence="5">
    <location>
        <begin position="246"/>
        <end position="311"/>
    </location>
</feature>
<reference evidence="7" key="3">
    <citation type="journal article" date="2014" name="Nature">
        <title>Elephant shark genome provides unique insights into gnathostome evolution.</title>
        <authorList>
            <consortium name="International Elephant Shark Genome Sequencing Consortium"/>
            <person name="Venkatesh B."/>
            <person name="Lee A.P."/>
            <person name="Ravi V."/>
            <person name="Maurya A.K."/>
            <person name="Lian M.M."/>
            <person name="Swann J.B."/>
            <person name="Ohta Y."/>
            <person name="Flajnik M.F."/>
            <person name="Sutoh Y."/>
            <person name="Kasahara M."/>
            <person name="Hoon S."/>
            <person name="Gangu V."/>
            <person name="Roy S.W."/>
            <person name="Irimia M."/>
            <person name="Korzh V."/>
            <person name="Kondrychyn I."/>
            <person name="Lim Z.W."/>
            <person name="Tay B.H."/>
            <person name="Tohari S."/>
            <person name="Kong K.W."/>
            <person name="Ho S."/>
            <person name="Lorente-Galdos B."/>
            <person name="Quilez J."/>
            <person name="Marques-Bonet T."/>
            <person name="Raney B.J."/>
            <person name="Ingham P.W."/>
            <person name="Tay A."/>
            <person name="Hillier L.W."/>
            <person name="Minx P."/>
            <person name="Boehm T."/>
            <person name="Wilson R.K."/>
            <person name="Brenner S."/>
            <person name="Warren W.C."/>
        </authorList>
    </citation>
    <scope>NUCLEOTIDE SEQUENCE [LARGE SCALE GENOMIC DNA]</scope>
</reference>
<dbReference type="Ensembl" id="ENSCMIT00000039253.1">
    <property type="protein sequence ID" value="ENSCMIP00000038702.1"/>
    <property type="gene ID" value="ENSCMIG00000016238.1"/>
</dbReference>
<dbReference type="GeneTree" id="ENSGT00940000159746"/>
<feature type="compositionally biased region" description="Basic residues" evidence="3">
    <location>
        <begin position="536"/>
        <end position="547"/>
    </location>
</feature>
<feature type="compositionally biased region" description="Low complexity" evidence="3">
    <location>
        <begin position="1232"/>
        <end position="1247"/>
    </location>
</feature>
<dbReference type="GO" id="GO:0001953">
    <property type="term" value="P:negative regulation of cell-matrix adhesion"/>
    <property type="evidence" value="ECO:0007669"/>
    <property type="project" value="TreeGrafter"/>
</dbReference>
<evidence type="ECO:0000256" key="4">
    <source>
        <dbReference type="SAM" id="SignalP"/>
    </source>
</evidence>
<reference evidence="7" key="1">
    <citation type="journal article" date="2006" name="Science">
        <title>Ancient noncoding elements conserved in the human genome.</title>
        <authorList>
            <person name="Venkatesh B."/>
            <person name="Kirkness E.F."/>
            <person name="Loh Y.H."/>
            <person name="Halpern A.L."/>
            <person name="Lee A.P."/>
            <person name="Johnson J."/>
            <person name="Dandona N."/>
            <person name="Viswanathan L.D."/>
            <person name="Tay A."/>
            <person name="Venter J.C."/>
            <person name="Strausberg R.L."/>
            <person name="Brenner S."/>
        </authorList>
    </citation>
    <scope>NUCLEOTIDE SEQUENCE [LARGE SCALE GENOMIC DNA]</scope>
</reference>
<feature type="compositionally biased region" description="Basic and acidic residues" evidence="3">
    <location>
        <begin position="599"/>
        <end position="610"/>
    </location>
</feature>
<accession>A0A4W3J945</accession>
<feature type="compositionally biased region" description="Low complexity" evidence="3">
    <location>
        <begin position="581"/>
        <end position="595"/>
    </location>
</feature>
<gene>
    <name evidence="6" type="primary">NEXMIF</name>
</gene>
<dbReference type="GO" id="GO:2001223">
    <property type="term" value="P:negative regulation of neuron migration"/>
    <property type="evidence" value="ECO:0007669"/>
    <property type="project" value="TreeGrafter"/>
</dbReference>
<dbReference type="STRING" id="7868.ENSCMIP00000038702"/>
<feature type="compositionally biased region" description="Gly residues" evidence="3">
    <location>
        <begin position="874"/>
        <end position="886"/>
    </location>
</feature>
<evidence type="ECO:0000256" key="3">
    <source>
        <dbReference type="SAM" id="MobiDB-lite"/>
    </source>
</evidence>
<feature type="chain" id="PRO_5047433076" evidence="4">
    <location>
        <begin position="19"/>
        <end position="1309"/>
    </location>
</feature>
<comment type="subcellular location">
    <subcellularLocation>
        <location evidence="1">Nucleus</location>
    </subcellularLocation>
</comment>
<feature type="compositionally biased region" description="Low complexity" evidence="3">
    <location>
        <begin position="1199"/>
        <end position="1212"/>
    </location>
</feature>
<feature type="signal peptide" evidence="4">
    <location>
        <begin position="1"/>
        <end position="18"/>
    </location>
</feature>
<protein>
    <submittedName>
        <fullName evidence="6">Neurite extension and migration factor</fullName>
    </submittedName>
</protein>
<dbReference type="InParanoid" id="A0A4W3J945"/>
<feature type="compositionally biased region" description="Basic residues" evidence="3">
    <location>
        <begin position="611"/>
        <end position="625"/>
    </location>
</feature>
<feature type="compositionally biased region" description="Polar residues" evidence="3">
    <location>
        <begin position="1068"/>
        <end position="1080"/>
    </location>
</feature>
<keyword evidence="2" id="KW-0539">Nucleus</keyword>
<feature type="compositionally biased region" description="Basic and acidic residues" evidence="3">
    <location>
        <begin position="1272"/>
        <end position="1291"/>
    </location>
</feature>
<feature type="region of interest" description="Disordered" evidence="3">
    <location>
        <begin position="471"/>
        <end position="658"/>
    </location>
</feature>
<feature type="domain" description="DUF4683" evidence="5">
    <location>
        <begin position="393"/>
        <end position="519"/>
    </location>
</feature>
<name>A0A4W3J945_CALMI</name>
<dbReference type="InterPro" id="IPR042794">
    <property type="entry name" value="Nexmif"/>
</dbReference>
<feature type="compositionally biased region" description="Low complexity" evidence="3">
    <location>
        <begin position="1098"/>
        <end position="1108"/>
    </location>
</feature>
<dbReference type="Proteomes" id="UP000314986">
    <property type="component" value="Unassembled WGS sequence"/>
</dbReference>
<feature type="region of interest" description="Disordered" evidence="3">
    <location>
        <begin position="1189"/>
        <end position="1291"/>
    </location>
</feature>
<dbReference type="PANTHER" id="PTHR46946">
    <property type="entry name" value="NEURITE EXTENSION AND MIGRATION FACTOR"/>
    <property type="match status" value="1"/>
</dbReference>
<dbReference type="InterPro" id="IPR032757">
    <property type="entry name" value="DUF4683"/>
</dbReference>
<sequence length="1309" mass="139805">MFNWPLMAFIFHESWVLADQESVLVPPPPPVPTPKDSCVLDPPSPLRLADVSEHTSNDSSAHAISLTSCITKGASYLSVPEDFDKAPFTYMEPKGISSLAGDCLMQQSRTCLGCFIESKESVDAEPGISMKIGDMNRDCETCSVSDIGMSTGDGGRYGDQLLSDQLLSFTVHKSRTTDKRDVEKSDSESEDIAQKHYYEGLLLDKCNGEEALLANPSQDWAYFESFISESKIELLDLCSKNELSVNLFAEEEVDNYMFDDESTLSSDVCSLKIRYESFQDNVREKSNALQEEAQFNFFPNVIASCAAKKDGKSPAAAKRGSEAPPPPPPKPDEADAWEDTGERAGDRSHFLEPGRSADDSGEFSDDSYGTESSYETVKAAGGREHVSGEEKPAGEEEDDDEWCPRKRRKSARREPPVIIKYIIINRFKGQKDMRVKVGKVDAARDSVRLTDDALRRYRRLAPLKEFWRQRQRERALASGERRRRRRLRAGGAESGDFPSHPAKRKSKQIADRHRSRRVRLQLAPSERVACSFHAAGARRRRPRPRGPKRVEAEGDEEEDRAASASATAGTRIPGGCLDGLPSAASSSPGSPPARSTYRGKGEGRAKERSRPLGRVKPKGGGKRNKMAASEGGGEGVTDASEMASGARSPGSLRADAAGTRVSEPCRQAEEEEAAAAAAESCAFHPAACCSHKPPPSCTTGGAAAATTVRVIPGGYLQTLLDSSDSIGPAGIAYFPDQNHHRPPPPPLPPTAMAVPKAHEAFAASRLGQACVMTSAPPPPTELERHEGADGSFQKLWCVKPPDLGAPVPQEAGGGYRAMGMEVVVVGGGVEVDDDDELSKTYSLPPGADYLPVDGGFGLAAGDAMAAPEEDDDGGGGGGGTGDGGLIGFASLSLKPPREDDGEEDMGEDFLAHCSPKLVIPQSVDEAAPLKESADLLDISNFTPDRFRQASLSEFSPPLTPDLSPGVTVVVAAAEEEEEEACAPGDPRKAFGGDGRPAAGRFLLNGDHFQFHTFDDEDPGELVGEGIAIFGKAADPVSPAPAKGPKGRKKGGSGRHRSDFLSAEEGKTASETANGESQSLHVSPPGRGKRQQNGGGGWSSSKKSGPGWSEHGVPGPQLLLDDQREFEEPSNILSNIASGMAEVQRFMMASIEPVWEHGVSPAASAPGACHSLEANSLKWKTLNILAGTPSEVKRKPSCPAAATRRSTAKASSKNPSKVSPADPAGGRLNFVPGSTSSSSRAGAADRGSNPPAAAPGVPVHKKMYRHKATLKLSGDEKSKVKRAEQEQHRKEPCVTASLEKLRVFPMFEED</sequence>
<evidence type="ECO:0000259" key="5">
    <source>
        <dbReference type="Pfam" id="PF15735"/>
    </source>
</evidence>
<keyword evidence="4" id="KW-0732">Signal</keyword>
<proteinExistence type="predicted"/>
<dbReference type="Pfam" id="PF15735">
    <property type="entry name" value="DUF4683"/>
    <property type="match status" value="2"/>
</dbReference>
<dbReference type="OMA" id="CQPPEAN"/>